<dbReference type="InterPro" id="IPR024361">
    <property type="entry name" value="BACON"/>
</dbReference>
<dbReference type="InterPro" id="IPR043775">
    <property type="entry name" value="DUF5717_N"/>
</dbReference>
<dbReference type="EMBL" id="JBHRYQ010000001">
    <property type="protein sequence ID" value="MFC3810435.1"/>
    <property type="molecule type" value="Genomic_DNA"/>
</dbReference>
<comment type="caution">
    <text evidence="3">The sequence shown here is derived from an EMBL/GenBank/DDBJ whole genome shotgun (WGS) entry which is preliminary data.</text>
</comment>
<protein>
    <submittedName>
        <fullName evidence="3">DUF5717 family protein</fullName>
    </submittedName>
</protein>
<dbReference type="Proteomes" id="UP001595616">
    <property type="component" value="Unassembled WGS sequence"/>
</dbReference>
<accession>A0ABV7YTQ1</accession>
<reference evidence="4" key="1">
    <citation type="journal article" date="2019" name="Int. J. Syst. Evol. Microbiol.">
        <title>The Global Catalogue of Microorganisms (GCM) 10K type strain sequencing project: providing services to taxonomists for standard genome sequencing and annotation.</title>
        <authorList>
            <consortium name="The Broad Institute Genomics Platform"/>
            <consortium name="The Broad Institute Genome Sequencing Center for Infectious Disease"/>
            <person name="Wu L."/>
            <person name="Ma J."/>
        </authorList>
    </citation>
    <scope>NUCLEOTIDE SEQUENCE [LARGE SCALE GENOMIC DNA]</scope>
    <source>
        <strain evidence="4">CECT 7956</strain>
    </source>
</reference>
<evidence type="ECO:0000259" key="1">
    <source>
        <dbReference type="Pfam" id="PF18984"/>
    </source>
</evidence>
<evidence type="ECO:0000313" key="3">
    <source>
        <dbReference type="EMBL" id="MFC3810435.1"/>
    </source>
</evidence>
<dbReference type="PROSITE" id="PS51257">
    <property type="entry name" value="PROKAR_LIPOPROTEIN"/>
    <property type="match status" value="1"/>
</dbReference>
<dbReference type="Gene3D" id="2.60.40.10">
    <property type="entry name" value="Immunoglobulins"/>
    <property type="match status" value="1"/>
</dbReference>
<gene>
    <name evidence="3" type="ORF">ACFOOI_07220</name>
</gene>
<proteinExistence type="predicted"/>
<keyword evidence="4" id="KW-1185">Reference proteome</keyword>
<dbReference type="RefSeq" id="WP_379836575.1">
    <property type="nucleotide sequence ID" value="NZ_JBHRYQ010000001.1"/>
</dbReference>
<dbReference type="Pfam" id="PF19190">
    <property type="entry name" value="BACON_2"/>
    <property type="match status" value="1"/>
</dbReference>
<feature type="domain" description="BACON" evidence="2">
    <location>
        <begin position="142"/>
        <end position="206"/>
    </location>
</feature>
<evidence type="ECO:0000259" key="2">
    <source>
        <dbReference type="Pfam" id="PF19190"/>
    </source>
</evidence>
<name>A0ABV7YTQ1_9BACT</name>
<sequence length="525" mass="57074">MKNKSILLAVTFIVLILSSCKKENLDLEKIVLPDPILALSTEQIALGDITSSSKGNFRVSKKGVGSAKFEITSDKKWLILSKNNANLDSTKNAHFDFTTDIEAKDIIEGENMAKISINSTINGVKSTEKVILVKGTYKITKLAVNTNAVDFGTIKDIKTTTISLSKIGLENLTFEAKTSASWITIDKTSGTLTSKTDINIAVDPNNLTAGKFDGKIIITPKVNGISKPDIEVSLTGVYDDVITGTISAHTLAKNEKWGGNITLTGTVIVPNGKTLTINPGTKISVVAKSGTNTSRITAYGSLIANGNVNNIIEFKSAENLSNGDWEGLEANGDIELSYAYIKNAVHGLSFFQYSSLNNPKKAASIHHILFDYNVFGISNFQSYYDSKINNITFKNIQLFSIFVIRNQKTQIVDCEFASKTCYLDIASRSDNADINIENCNFVTKTSSAFAHLEIIDTYKNNKVSSTNCYQLNNYGGFNKDGNTYTIKSTNNTPNANIGCGFDNRYASANGKIATVGTGLNKYLKK</sequence>
<feature type="domain" description="DUF5717" evidence="1">
    <location>
        <begin position="37"/>
        <end position="123"/>
    </location>
</feature>
<dbReference type="InterPro" id="IPR013783">
    <property type="entry name" value="Ig-like_fold"/>
</dbReference>
<dbReference type="Pfam" id="PF18984">
    <property type="entry name" value="DUF5717_N"/>
    <property type="match status" value="1"/>
</dbReference>
<evidence type="ECO:0000313" key="4">
    <source>
        <dbReference type="Proteomes" id="UP001595616"/>
    </source>
</evidence>
<organism evidence="3 4">
    <name type="scientific">Lacihabitans lacunae</name>
    <dbReference type="NCBI Taxonomy" id="1028214"/>
    <lineage>
        <taxon>Bacteria</taxon>
        <taxon>Pseudomonadati</taxon>
        <taxon>Bacteroidota</taxon>
        <taxon>Cytophagia</taxon>
        <taxon>Cytophagales</taxon>
        <taxon>Leadbetterellaceae</taxon>
        <taxon>Lacihabitans</taxon>
    </lineage>
</organism>